<keyword evidence="10" id="KW-1185">Reference proteome</keyword>
<keyword evidence="4" id="KW-0067">ATP-binding</keyword>
<evidence type="ECO:0000256" key="4">
    <source>
        <dbReference type="ARBA" id="ARBA00022840"/>
    </source>
</evidence>
<dbReference type="STRING" id="1121266.SAMN02745883_02121"/>
<dbReference type="CDD" id="cd00861">
    <property type="entry name" value="ProRS_anticodon_short"/>
    <property type="match status" value="1"/>
</dbReference>
<dbReference type="Proteomes" id="UP000184082">
    <property type="component" value="Unassembled WGS sequence"/>
</dbReference>
<dbReference type="SUPFAM" id="SSF52954">
    <property type="entry name" value="Class II aaRS ABD-related"/>
    <property type="match status" value="1"/>
</dbReference>
<dbReference type="InterPro" id="IPR050062">
    <property type="entry name" value="Pro-tRNA_synthetase"/>
</dbReference>
<dbReference type="InterPro" id="IPR007214">
    <property type="entry name" value="YbaK/aa-tRNA-synth-assoc-dom"/>
</dbReference>
<keyword evidence="2" id="KW-0436">Ligase</keyword>
<dbReference type="Gene3D" id="3.30.930.10">
    <property type="entry name" value="Bira Bifunctional Protein, Domain 2"/>
    <property type="match status" value="2"/>
</dbReference>
<keyword evidence="3" id="KW-0547">Nucleotide-binding</keyword>
<dbReference type="EMBL" id="FRAJ01000020">
    <property type="protein sequence ID" value="SHK47149.1"/>
    <property type="molecule type" value="Genomic_DNA"/>
</dbReference>
<dbReference type="AlphaFoldDB" id="A0A1M6SR75"/>
<dbReference type="GO" id="GO:0005524">
    <property type="term" value="F:ATP binding"/>
    <property type="evidence" value="ECO:0007669"/>
    <property type="project" value="UniProtKB-KW"/>
</dbReference>
<dbReference type="InterPro" id="IPR044140">
    <property type="entry name" value="ProRS_anticodon_short"/>
</dbReference>
<evidence type="ECO:0000256" key="5">
    <source>
        <dbReference type="ARBA" id="ARBA00022917"/>
    </source>
</evidence>
<evidence type="ECO:0000259" key="8">
    <source>
        <dbReference type="Pfam" id="PF04073"/>
    </source>
</evidence>
<dbReference type="InterPro" id="IPR045864">
    <property type="entry name" value="aa-tRNA-synth_II/BPL/LPL"/>
</dbReference>
<dbReference type="CDD" id="cd04334">
    <property type="entry name" value="ProRS-INS"/>
    <property type="match status" value="1"/>
</dbReference>
<dbReference type="SUPFAM" id="SSF55826">
    <property type="entry name" value="YbaK/ProRS associated domain"/>
    <property type="match status" value="1"/>
</dbReference>
<dbReference type="GO" id="GO:0002161">
    <property type="term" value="F:aminoacyl-tRNA deacylase activity"/>
    <property type="evidence" value="ECO:0007669"/>
    <property type="project" value="InterPro"/>
</dbReference>
<organism evidence="9 10">
    <name type="scientific">Caminicella sporogenes DSM 14501</name>
    <dbReference type="NCBI Taxonomy" id="1121266"/>
    <lineage>
        <taxon>Bacteria</taxon>
        <taxon>Bacillati</taxon>
        <taxon>Bacillota</taxon>
        <taxon>Clostridia</taxon>
        <taxon>Peptostreptococcales</taxon>
        <taxon>Caminicellaceae</taxon>
        <taxon>Caminicella</taxon>
    </lineage>
</organism>
<evidence type="ECO:0000256" key="1">
    <source>
        <dbReference type="ARBA" id="ARBA00022490"/>
    </source>
</evidence>
<dbReference type="GO" id="GO:0006433">
    <property type="term" value="P:prolyl-tRNA aminoacylation"/>
    <property type="evidence" value="ECO:0007669"/>
    <property type="project" value="TreeGrafter"/>
</dbReference>
<dbReference type="InterPro" id="IPR036754">
    <property type="entry name" value="YbaK/aa-tRNA-synt-asso_dom_sf"/>
</dbReference>
<evidence type="ECO:0000256" key="6">
    <source>
        <dbReference type="ARBA" id="ARBA00023146"/>
    </source>
</evidence>
<dbReference type="PANTHER" id="PTHR42753">
    <property type="entry name" value="MITOCHONDRIAL RIBOSOME PROTEIN L39/PROLYL-TRNA LIGASE FAMILY MEMBER"/>
    <property type="match status" value="1"/>
</dbReference>
<dbReference type="GO" id="GO:0004827">
    <property type="term" value="F:proline-tRNA ligase activity"/>
    <property type="evidence" value="ECO:0007669"/>
    <property type="project" value="TreeGrafter"/>
</dbReference>
<dbReference type="SUPFAM" id="SSF55681">
    <property type="entry name" value="Class II aaRS and biotin synthetases"/>
    <property type="match status" value="1"/>
</dbReference>
<gene>
    <name evidence="9" type="ORF">SAMN02745883_02121</name>
</gene>
<evidence type="ECO:0000313" key="10">
    <source>
        <dbReference type="Proteomes" id="UP000184082"/>
    </source>
</evidence>
<feature type="domain" description="YbaK/aminoacyl-tRNA synthetase-associated" evidence="8">
    <location>
        <begin position="223"/>
        <end position="341"/>
    </location>
</feature>
<evidence type="ECO:0000259" key="7">
    <source>
        <dbReference type="Pfam" id="PF03129"/>
    </source>
</evidence>
<dbReference type="GO" id="GO:0140096">
    <property type="term" value="F:catalytic activity, acting on a protein"/>
    <property type="evidence" value="ECO:0007669"/>
    <property type="project" value="UniProtKB-ARBA"/>
</dbReference>
<dbReference type="InterPro" id="IPR036621">
    <property type="entry name" value="Anticodon-bd_dom_sf"/>
</dbReference>
<dbReference type="Gene3D" id="3.90.960.10">
    <property type="entry name" value="YbaK/aminoacyl-tRNA synthetase-associated domain"/>
    <property type="match status" value="1"/>
</dbReference>
<protein>
    <submittedName>
        <fullName evidence="9">Prolyl-tRNA synthetase</fullName>
    </submittedName>
</protein>
<reference evidence="9 10" key="1">
    <citation type="submission" date="2016-11" db="EMBL/GenBank/DDBJ databases">
        <authorList>
            <person name="Jaros S."/>
            <person name="Januszkiewicz K."/>
            <person name="Wedrychowicz H."/>
        </authorList>
    </citation>
    <scope>NUCLEOTIDE SEQUENCE [LARGE SCALE GENOMIC DNA]</scope>
    <source>
        <strain evidence="9 10">DSM 14501</strain>
    </source>
</reference>
<dbReference type="GO" id="GO:0005829">
    <property type="term" value="C:cytosol"/>
    <property type="evidence" value="ECO:0007669"/>
    <property type="project" value="TreeGrafter"/>
</dbReference>
<evidence type="ECO:0000256" key="3">
    <source>
        <dbReference type="ARBA" id="ARBA00022741"/>
    </source>
</evidence>
<keyword evidence="6 9" id="KW-0030">Aminoacyl-tRNA synthetase</keyword>
<dbReference type="InterPro" id="IPR004154">
    <property type="entry name" value="Anticodon-bd"/>
</dbReference>
<sequence length="536" mass="61427">MYMSKLVGKTLKKIDDEFYLSSQELLIKSGMFRNIDSGIFTVLPLGVKVLDKLVDFLIKRIENLGFQRIYLSNDSEFVKNMSLSIRNEIKSYKELPVFLYDVQTLKRDKVRIKEGLFGAKEYKELRGCSFYKEDDDLSNKCSEIIENYKKMFKEIGLEMLSLSDYNPKNSGDISYSFVVKADWGDKVIYKCKDCDYTSLEEVASFNIDENASVQEAEIEEIYTPDIKTIKELENFLGIKKEDLAKTLLVKIEDEVVAVVLRGDRELNLYKLSKVLKVSVHDIKMAEDEDIKDLNTVTGFVGPVGLKGVKIIADREIYKGGLFIAGANKKDYHIKNVVAGRDFKADIVADVSYVKEEDRCPICGGSFVREYAVKIGGFYDLGKINEIKNFNYKDSSGKTREIVGIYHYIDIYKLLSVVIEKHHDEDGIIWPIKIAPYHIIVSILSIKDEEKVQLGEKIYEELKGANFDVILDDRNERAGVKFKDADLLGIPVRIVIGKKASEKIVEYKLRWESEKEELKVHEALGKTMKLLKREEII</sequence>
<dbReference type="PANTHER" id="PTHR42753:SF2">
    <property type="entry name" value="PROLINE--TRNA LIGASE"/>
    <property type="match status" value="1"/>
</dbReference>
<evidence type="ECO:0000256" key="2">
    <source>
        <dbReference type="ARBA" id="ARBA00022598"/>
    </source>
</evidence>
<dbReference type="Pfam" id="PF03129">
    <property type="entry name" value="HGTP_anticodon"/>
    <property type="match status" value="1"/>
</dbReference>
<keyword evidence="1" id="KW-0963">Cytoplasm</keyword>
<dbReference type="Gene3D" id="3.40.50.800">
    <property type="entry name" value="Anticodon-binding domain"/>
    <property type="match status" value="1"/>
</dbReference>
<dbReference type="RefSeq" id="WP_072968347.1">
    <property type="nucleotide sequence ID" value="NZ_FRAJ01000020.1"/>
</dbReference>
<accession>A0A1M6SR75</accession>
<feature type="domain" description="Anticodon-binding" evidence="7">
    <location>
        <begin position="439"/>
        <end position="524"/>
    </location>
</feature>
<proteinExistence type="predicted"/>
<keyword evidence="5" id="KW-0648">Protein biosynthesis</keyword>
<dbReference type="FunFam" id="3.40.50.800:FF:000011">
    <property type="entry name" value="Proline--tRNA ligase"/>
    <property type="match status" value="1"/>
</dbReference>
<name>A0A1M6SR75_9FIRM</name>
<dbReference type="Pfam" id="PF04073">
    <property type="entry name" value="tRNA_edit"/>
    <property type="match status" value="1"/>
</dbReference>
<dbReference type="GO" id="GO:0016740">
    <property type="term" value="F:transferase activity"/>
    <property type="evidence" value="ECO:0007669"/>
    <property type="project" value="UniProtKB-ARBA"/>
</dbReference>
<evidence type="ECO:0000313" key="9">
    <source>
        <dbReference type="EMBL" id="SHK47149.1"/>
    </source>
</evidence>